<dbReference type="Proteomes" id="UP001589683">
    <property type="component" value="Unassembled WGS sequence"/>
</dbReference>
<gene>
    <name evidence="2" type="ORF">ACFFUT_06770</name>
</gene>
<organism evidence="2 3">
    <name type="scientific">Pseudohalocynthiibacter aestuariivivens</name>
    <dbReference type="NCBI Taxonomy" id="1591409"/>
    <lineage>
        <taxon>Bacteria</taxon>
        <taxon>Pseudomonadati</taxon>
        <taxon>Pseudomonadota</taxon>
        <taxon>Alphaproteobacteria</taxon>
        <taxon>Rhodobacterales</taxon>
        <taxon>Paracoccaceae</taxon>
        <taxon>Pseudohalocynthiibacter</taxon>
    </lineage>
</organism>
<dbReference type="RefSeq" id="WP_377608502.1">
    <property type="nucleotide sequence ID" value="NZ_JBHMEA010000017.1"/>
</dbReference>
<dbReference type="EMBL" id="JBHMEA010000017">
    <property type="protein sequence ID" value="MFB9231486.1"/>
    <property type="molecule type" value="Genomic_DNA"/>
</dbReference>
<dbReference type="Gene3D" id="3.90.1150.200">
    <property type="match status" value="1"/>
</dbReference>
<reference evidence="2 3" key="1">
    <citation type="submission" date="2024-09" db="EMBL/GenBank/DDBJ databases">
        <authorList>
            <person name="Sun Q."/>
            <person name="Mori K."/>
        </authorList>
    </citation>
    <scope>NUCLEOTIDE SEQUENCE [LARGE SCALE GENOMIC DNA]</scope>
    <source>
        <strain evidence="2 3">CECT 8726</strain>
    </source>
</reference>
<evidence type="ECO:0000313" key="3">
    <source>
        <dbReference type="Proteomes" id="UP001589683"/>
    </source>
</evidence>
<sequence length="107" mass="11706">MLEELRGFVHATMPEATEDMQYGAPVFLNAHGIPVIYLFGSKKHVNFGFLKSMELSDPDGILKRSGKPSKHIRVLPGKPINTAKLIKFVRQCGSLGLGTDSPIGPMK</sequence>
<keyword evidence="3" id="KW-1185">Reference proteome</keyword>
<evidence type="ECO:0000259" key="1">
    <source>
        <dbReference type="Pfam" id="PF08818"/>
    </source>
</evidence>
<feature type="domain" description="YdhG-like" evidence="1">
    <location>
        <begin position="2"/>
        <end position="91"/>
    </location>
</feature>
<comment type="caution">
    <text evidence="2">The sequence shown here is derived from an EMBL/GenBank/DDBJ whole genome shotgun (WGS) entry which is preliminary data.</text>
</comment>
<accession>A0ABV5JDE2</accession>
<dbReference type="InterPro" id="IPR014922">
    <property type="entry name" value="YdhG-like"/>
</dbReference>
<name>A0ABV5JDE2_9RHOB</name>
<dbReference type="SUPFAM" id="SSF159888">
    <property type="entry name" value="YdhG-like"/>
    <property type="match status" value="1"/>
</dbReference>
<protein>
    <submittedName>
        <fullName evidence="2">DUF1801 domain-containing protein</fullName>
    </submittedName>
</protein>
<dbReference type="Pfam" id="PF08818">
    <property type="entry name" value="DUF1801"/>
    <property type="match status" value="1"/>
</dbReference>
<evidence type="ECO:0000313" key="2">
    <source>
        <dbReference type="EMBL" id="MFB9231486.1"/>
    </source>
</evidence>
<proteinExistence type="predicted"/>